<name>A0ABC8JU26_ERUVS</name>
<dbReference type="EMBL" id="CAKOAT010145710">
    <property type="protein sequence ID" value="CAH8341177.1"/>
    <property type="molecule type" value="Genomic_DNA"/>
</dbReference>
<dbReference type="AlphaFoldDB" id="A0ABC8JU26"/>
<proteinExistence type="predicted"/>
<protein>
    <submittedName>
        <fullName evidence="1">Uncharacterized protein</fullName>
    </submittedName>
</protein>
<dbReference type="Proteomes" id="UP001642260">
    <property type="component" value="Unassembled WGS sequence"/>
</dbReference>
<keyword evidence="2" id="KW-1185">Reference proteome</keyword>
<evidence type="ECO:0000313" key="1">
    <source>
        <dbReference type="EMBL" id="CAH8341177.1"/>
    </source>
</evidence>
<accession>A0ABC8JU26</accession>
<sequence length="206" mass="23053">MKSDPPSSRCRPPPDPPPCKLFPAAIETLTPIIPPEPPDPPDSFFVRVLFPQSLASFFSNSHNEDIVLKMVISDAETMPSVAAFSAIFDTDLLTMIAFETFMSLFCEIVFNCQEVKKLSRVLVSSTLMDKSLKLRSTLLKAEEINLLSFHMFSDFQVFIATLCLELVLNETARVLHDIKSFATLFNSLSFNSFPCFDNVKAIFGKV</sequence>
<reference evidence="1 2" key="1">
    <citation type="submission" date="2022-03" db="EMBL/GenBank/DDBJ databases">
        <authorList>
            <person name="Macdonald S."/>
            <person name="Ahmed S."/>
            <person name="Newling K."/>
        </authorList>
    </citation>
    <scope>NUCLEOTIDE SEQUENCE [LARGE SCALE GENOMIC DNA]</scope>
</reference>
<organism evidence="1 2">
    <name type="scientific">Eruca vesicaria subsp. sativa</name>
    <name type="common">Garden rocket</name>
    <name type="synonym">Eruca sativa</name>
    <dbReference type="NCBI Taxonomy" id="29727"/>
    <lineage>
        <taxon>Eukaryota</taxon>
        <taxon>Viridiplantae</taxon>
        <taxon>Streptophyta</taxon>
        <taxon>Embryophyta</taxon>
        <taxon>Tracheophyta</taxon>
        <taxon>Spermatophyta</taxon>
        <taxon>Magnoliopsida</taxon>
        <taxon>eudicotyledons</taxon>
        <taxon>Gunneridae</taxon>
        <taxon>Pentapetalae</taxon>
        <taxon>rosids</taxon>
        <taxon>malvids</taxon>
        <taxon>Brassicales</taxon>
        <taxon>Brassicaceae</taxon>
        <taxon>Brassiceae</taxon>
        <taxon>Eruca</taxon>
    </lineage>
</organism>
<comment type="caution">
    <text evidence="1">The sequence shown here is derived from an EMBL/GenBank/DDBJ whole genome shotgun (WGS) entry which is preliminary data.</text>
</comment>
<evidence type="ECO:0000313" key="2">
    <source>
        <dbReference type="Proteomes" id="UP001642260"/>
    </source>
</evidence>
<gene>
    <name evidence="1" type="ORF">ERUC_LOCUS15572</name>
</gene>